<accession>A0A2G5V7L9</accession>
<dbReference type="Proteomes" id="UP000230233">
    <property type="component" value="Chromosome II"/>
</dbReference>
<gene>
    <name evidence="2" type="primary">Cnig_chr_II.g7000</name>
    <name evidence="2" type="ORF">B9Z55_007000</name>
</gene>
<organism evidence="2 3">
    <name type="scientific">Caenorhabditis nigoni</name>
    <dbReference type="NCBI Taxonomy" id="1611254"/>
    <lineage>
        <taxon>Eukaryota</taxon>
        <taxon>Metazoa</taxon>
        <taxon>Ecdysozoa</taxon>
        <taxon>Nematoda</taxon>
        <taxon>Chromadorea</taxon>
        <taxon>Rhabditida</taxon>
        <taxon>Rhabditina</taxon>
        <taxon>Rhabditomorpha</taxon>
        <taxon>Rhabditoidea</taxon>
        <taxon>Rhabditidae</taxon>
        <taxon>Peloderinae</taxon>
        <taxon>Caenorhabditis</taxon>
    </lineage>
</organism>
<keyword evidence="1" id="KW-0812">Transmembrane</keyword>
<dbReference type="OrthoDB" id="5910309at2759"/>
<dbReference type="PANTHER" id="PTHR31379">
    <property type="entry name" value="F-BOX C PROTEIN-RELATED-RELATED"/>
    <property type="match status" value="1"/>
</dbReference>
<keyword evidence="1" id="KW-1133">Transmembrane helix</keyword>
<comment type="caution">
    <text evidence="2">The sequence shown here is derived from an EMBL/GenBank/DDBJ whole genome shotgun (WGS) entry which is preliminary data.</text>
</comment>
<dbReference type="PANTHER" id="PTHR31379:SF1">
    <property type="entry name" value="F-BOX C PROTEIN-RELATED"/>
    <property type="match status" value="1"/>
</dbReference>
<keyword evidence="1" id="KW-0472">Membrane</keyword>
<evidence type="ECO:0000256" key="1">
    <source>
        <dbReference type="SAM" id="Phobius"/>
    </source>
</evidence>
<dbReference type="AlphaFoldDB" id="A0A2G5V7L9"/>
<name>A0A2G5V7L9_9PELO</name>
<sequence>MYEPDYRLETHRNLPNKEVVVDTIIRGLTDISVLELIEYWRETRKAVGSSFSIIKAYGDSIEMFLEKVKERFQGTYEELKDTDDRKVNKINVVSIGVDSESKIVVYGGKTLFGIGMYTNIVIKVMAVRSSAEIQEKIETLKEAYIIPRKPSNHSALIVFSLLVLLITILFLFNSRKFL</sequence>
<keyword evidence="3" id="KW-1185">Reference proteome</keyword>
<proteinExistence type="predicted"/>
<evidence type="ECO:0000313" key="3">
    <source>
        <dbReference type="Proteomes" id="UP000230233"/>
    </source>
</evidence>
<reference evidence="3" key="1">
    <citation type="submission" date="2017-10" db="EMBL/GenBank/DDBJ databases">
        <title>Rapid genome shrinkage in a self-fertile nematode reveals novel sperm competition proteins.</title>
        <authorList>
            <person name="Yin D."/>
            <person name="Schwarz E.M."/>
            <person name="Thomas C.G."/>
            <person name="Felde R.L."/>
            <person name="Korf I.F."/>
            <person name="Cutter A.D."/>
            <person name="Schartner C.M."/>
            <person name="Ralston E.J."/>
            <person name="Meyer B.J."/>
            <person name="Haag E.S."/>
        </authorList>
    </citation>
    <scope>NUCLEOTIDE SEQUENCE [LARGE SCALE GENOMIC DNA]</scope>
    <source>
        <strain evidence="3">JU1422</strain>
    </source>
</reference>
<evidence type="ECO:0000313" key="2">
    <source>
        <dbReference type="EMBL" id="PIC47769.1"/>
    </source>
</evidence>
<dbReference type="InterPro" id="IPR021942">
    <property type="entry name" value="DUF3557"/>
</dbReference>
<feature type="transmembrane region" description="Helical" evidence="1">
    <location>
        <begin position="154"/>
        <end position="172"/>
    </location>
</feature>
<dbReference type="EMBL" id="PDUG01000002">
    <property type="protein sequence ID" value="PIC47769.1"/>
    <property type="molecule type" value="Genomic_DNA"/>
</dbReference>
<protein>
    <submittedName>
        <fullName evidence="2">Uncharacterized protein</fullName>
    </submittedName>
</protein>